<evidence type="ECO:0000256" key="5">
    <source>
        <dbReference type="ARBA" id="ARBA00023163"/>
    </source>
</evidence>
<evidence type="ECO:0000256" key="7">
    <source>
        <dbReference type="PROSITE-ProRule" id="PRU00089"/>
    </source>
</evidence>
<feature type="compositionally biased region" description="Polar residues" evidence="9">
    <location>
        <begin position="191"/>
        <end position="211"/>
    </location>
</feature>
<feature type="compositionally biased region" description="Basic residues" evidence="9">
    <location>
        <begin position="802"/>
        <end position="820"/>
    </location>
</feature>
<dbReference type="SUPFAM" id="SSF46785">
    <property type="entry name" value="Winged helix' DNA-binding domain"/>
    <property type="match status" value="1"/>
</dbReference>
<dbReference type="InterPro" id="IPR047119">
    <property type="entry name" value="FOXN2/3-like"/>
</dbReference>
<dbReference type="GO" id="GO:0003700">
    <property type="term" value="F:DNA-binding transcription factor activity"/>
    <property type="evidence" value="ECO:0007669"/>
    <property type="project" value="InterPro"/>
</dbReference>
<feature type="region of interest" description="Disordered" evidence="9">
    <location>
        <begin position="791"/>
        <end position="820"/>
    </location>
</feature>
<feature type="compositionally biased region" description="Low complexity" evidence="9">
    <location>
        <begin position="700"/>
        <end position="713"/>
    </location>
</feature>
<evidence type="ECO:0000313" key="12">
    <source>
        <dbReference type="Proteomes" id="UP001107558"/>
    </source>
</evidence>
<feature type="region of interest" description="Disordered" evidence="9">
    <location>
        <begin position="403"/>
        <end position="430"/>
    </location>
</feature>
<dbReference type="PANTHER" id="PTHR13962:SF22">
    <property type="entry name" value="FORKHEAD BOX PROTEIN N3-LIKE PROTEIN"/>
    <property type="match status" value="1"/>
</dbReference>
<evidence type="ECO:0000259" key="10">
    <source>
        <dbReference type="PROSITE" id="PS50039"/>
    </source>
</evidence>
<dbReference type="Pfam" id="PF00250">
    <property type="entry name" value="Forkhead"/>
    <property type="match status" value="1"/>
</dbReference>
<feature type="region of interest" description="Disordered" evidence="9">
    <location>
        <begin position="684"/>
        <end position="720"/>
    </location>
</feature>
<evidence type="ECO:0000313" key="11">
    <source>
        <dbReference type="EMBL" id="KAG5682332.1"/>
    </source>
</evidence>
<keyword evidence="4 7" id="KW-0238">DNA-binding</keyword>
<gene>
    <name evidence="11" type="ORF">PVAND_011691</name>
</gene>
<dbReference type="InterPro" id="IPR036388">
    <property type="entry name" value="WH-like_DNA-bd_sf"/>
</dbReference>
<dbReference type="Gene3D" id="1.10.10.10">
    <property type="entry name" value="Winged helix-like DNA-binding domain superfamily/Winged helix DNA-binding domain"/>
    <property type="match status" value="1"/>
</dbReference>
<organism evidence="11 12">
    <name type="scientific">Polypedilum vanderplanki</name>
    <name type="common">Sleeping chironomid midge</name>
    <dbReference type="NCBI Taxonomy" id="319348"/>
    <lineage>
        <taxon>Eukaryota</taxon>
        <taxon>Metazoa</taxon>
        <taxon>Ecdysozoa</taxon>
        <taxon>Arthropoda</taxon>
        <taxon>Hexapoda</taxon>
        <taxon>Insecta</taxon>
        <taxon>Pterygota</taxon>
        <taxon>Neoptera</taxon>
        <taxon>Endopterygota</taxon>
        <taxon>Diptera</taxon>
        <taxon>Nematocera</taxon>
        <taxon>Chironomoidea</taxon>
        <taxon>Chironomidae</taxon>
        <taxon>Chironominae</taxon>
        <taxon>Polypedilum</taxon>
        <taxon>Polypedilum</taxon>
    </lineage>
</organism>
<accession>A0A9J6CK17</accession>
<protein>
    <recommendedName>
        <fullName evidence="10">Fork-head domain-containing protein</fullName>
    </recommendedName>
</protein>
<keyword evidence="8" id="KW-0175">Coiled coil</keyword>
<evidence type="ECO:0000256" key="2">
    <source>
        <dbReference type="ARBA" id="ARBA00022473"/>
    </source>
</evidence>
<feature type="domain" description="Fork-head" evidence="10">
    <location>
        <begin position="438"/>
        <end position="523"/>
    </location>
</feature>
<dbReference type="PROSITE" id="PS50039">
    <property type="entry name" value="FORK_HEAD_3"/>
    <property type="match status" value="1"/>
</dbReference>
<feature type="region of interest" description="Disordered" evidence="9">
    <location>
        <begin position="176"/>
        <end position="220"/>
    </location>
</feature>
<dbReference type="AlphaFoldDB" id="A0A9J6CK17"/>
<dbReference type="GO" id="GO:0005634">
    <property type="term" value="C:nucleus"/>
    <property type="evidence" value="ECO:0007669"/>
    <property type="project" value="UniProtKB-SubCell"/>
</dbReference>
<comment type="caution">
    <text evidence="11">The sequence shown here is derived from an EMBL/GenBank/DDBJ whole genome shotgun (WGS) entry which is preliminary data.</text>
</comment>
<evidence type="ECO:0000256" key="6">
    <source>
        <dbReference type="ARBA" id="ARBA00023242"/>
    </source>
</evidence>
<dbReference type="PROSITE" id="PS00658">
    <property type="entry name" value="FORK_HEAD_2"/>
    <property type="match status" value="1"/>
</dbReference>
<dbReference type="InterPro" id="IPR001766">
    <property type="entry name" value="Fork_head_dom"/>
</dbReference>
<evidence type="ECO:0000256" key="4">
    <source>
        <dbReference type="ARBA" id="ARBA00023125"/>
    </source>
</evidence>
<dbReference type="Proteomes" id="UP001107558">
    <property type="component" value="Chromosome 1"/>
</dbReference>
<keyword evidence="3" id="KW-0805">Transcription regulation</keyword>
<dbReference type="InterPro" id="IPR036390">
    <property type="entry name" value="WH_DNA-bd_sf"/>
</dbReference>
<evidence type="ECO:0000256" key="3">
    <source>
        <dbReference type="ARBA" id="ARBA00023015"/>
    </source>
</evidence>
<dbReference type="PRINTS" id="PR00053">
    <property type="entry name" value="FORKHEAD"/>
</dbReference>
<reference evidence="11" key="1">
    <citation type="submission" date="2021-03" db="EMBL/GenBank/DDBJ databases">
        <title>Chromosome level genome of the anhydrobiotic midge Polypedilum vanderplanki.</title>
        <authorList>
            <person name="Yoshida Y."/>
            <person name="Kikawada T."/>
            <person name="Gusev O."/>
        </authorList>
    </citation>
    <scope>NUCLEOTIDE SEQUENCE</scope>
    <source>
        <strain evidence="11">NIAS01</strain>
        <tissue evidence="11">Whole body or cell culture</tissue>
    </source>
</reference>
<sequence>MFLMSQDRPLSRDGSAKIINMNHMLTHPTTQLQYNNNNNNNLIINKNNLLSMDTANNNANVLVHKNINAISSISSSSSPPDLSLNYITTTISSNDQNLMNGNYNNNQIVLLTSEKIENSDSEQTKEDEERKINADEELTSLNWLNDKNLLKGINLSCPKVQSPLDQLSSGRLSIISKSPQNHDEKDDSGVSVENSFNSSLEQNEHYASNASPKPLNYTKVDKNSQVDSNKLLNDKLNISHNSLSNNSQVDIIKLVAVSQSNSSNSNNTSTTVTNTTLIKDYYQSSHLNTEESINQIIKSPPIHQHFHKRYLREALKQQDEEKRQQQQEQQSQIQNAQLSSYIIAKPQQIDNHRYIFNDDYATNYHHNNNNNAQSNYENSNYEQDLSQKAIDYALPKLNSTASSVASSLSSSPSPKQQQQPKQHPNNIPYDPLIHTTSKPPYSFSSLIFMAIEDSMQKALPVKEIYAWIIQHFPYFKTAPTGWKNSVRHNLSLNKCFQKVEKAANLGKGSLWMVEPQYRPNLIQALTRSPFHPCSTWEKQAKNLIKSPNESPGSKINGNARLPNPEHFPFLSRRLAAMENIDDEVNEQSRSSTPLTNFEMPQNFSTNGISSQFSLSNCINNNNNNNSIIINGNLPNSELFTRELNAETIDDVNAATAMLALKHGPKIFTEGIQFVQNGVPSILTTTSSPSEDHTYSAYGKNGTSDNNSNGTSSDAAYESSEENNVVYQFSQPLNDQELEEQRRQAEGVDALLNLAGYNTNTTLLLKRPASSEQDFERKQYFYTTEISPTKSYILTDDNEPPHKKSKSKMLRNKLKKKSWSR</sequence>
<dbReference type="EMBL" id="JADBJN010000001">
    <property type="protein sequence ID" value="KAG5682332.1"/>
    <property type="molecule type" value="Genomic_DNA"/>
</dbReference>
<dbReference type="SMART" id="SM00339">
    <property type="entry name" value="FH"/>
    <property type="match status" value="1"/>
</dbReference>
<feature type="compositionally biased region" description="Low complexity" evidence="9">
    <location>
        <begin position="403"/>
        <end position="422"/>
    </location>
</feature>
<comment type="subcellular location">
    <subcellularLocation>
        <location evidence="1 7">Nucleus</location>
    </subcellularLocation>
</comment>
<dbReference type="OrthoDB" id="5954824at2759"/>
<keyword evidence="12" id="KW-1185">Reference proteome</keyword>
<dbReference type="InterPro" id="IPR030456">
    <property type="entry name" value="TF_fork_head_CS_2"/>
</dbReference>
<evidence type="ECO:0000256" key="1">
    <source>
        <dbReference type="ARBA" id="ARBA00004123"/>
    </source>
</evidence>
<feature type="DNA-binding region" description="Fork-head" evidence="7">
    <location>
        <begin position="438"/>
        <end position="523"/>
    </location>
</feature>
<name>A0A9J6CK17_POLVA</name>
<evidence type="ECO:0000256" key="8">
    <source>
        <dbReference type="SAM" id="Coils"/>
    </source>
</evidence>
<dbReference type="PANTHER" id="PTHR13962">
    <property type="entry name" value="FORKHEAD BOX PROTEIN N3-LIKE PROTEIN-RELATED"/>
    <property type="match status" value="1"/>
</dbReference>
<proteinExistence type="predicted"/>
<dbReference type="InterPro" id="IPR018122">
    <property type="entry name" value="TF_fork_head_CS_1"/>
</dbReference>
<keyword evidence="6 7" id="KW-0539">Nucleus</keyword>
<evidence type="ECO:0000256" key="9">
    <source>
        <dbReference type="SAM" id="MobiDB-lite"/>
    </source>
</evidence>
<keyword evidence="2" id="KW-0217">Developmental protein</keyword>
<keyword evidence="5" id="KW-0804">Transcription</keyword>
<dbReference type="GO" id="GO:0000987">
    <property type="term" value="F:cis-regulatory region sequence-specific DNA binding"/>
    <property type="evidence" value="ECO:0007669"/>
    <property type="project" value="TreeGrafter"/>
</dbReference>
<feature type="coiled-coil region" evidence="8">
    <location>
        <begin position="308"/>
        <end position="336"/>
    </location>
</feature>
<dbReference type="PROSITE" id="PS00657">
    <property type="entry name" value="FORK_HEAD_1"/>
    <property type="match status" value="1"/>
</dbReference>